<dbReference type="CDD" id="cd16376">
    <property type="entry name" value="Avd_like"/>
    <property type="match status" value="1"/>
</dbReference>
<dbReference type="Pfam" id="PF22296">
    <property type="entry name" value="bAvd"/>
    <property type="match status" value="1"/>
</dbReference>
<gene>
    <name evidence="2" type="ORF">BECKLPF1236A_GA0070988_100479</name>
    <name evidence="3" type="ORF">BECKLPF1236C_GA0070990_101113</name>
</gene>
<dbReference type="EMBL" id="CAADFM010000047">
    <property type="protein sequence ID" value="VFK11012.1"/>
    <property type="molecule type" value="Genomic_DNA"/>
</dbReference>
<accession>A0A450W1Y7</accession>
<evidence type="ECO:0000313" key="2">
    <source>
        <dbReference type="EMBL" id="VFK11012.1"/>
    </source>
</evidence>
<sequence length="163" mass="18794">MICAANHYPSVARIARKFGECILVNTIRSLPGWNLVGTRAKKTIMDQQTPKAISDCHALLEWLIPQLDKFPRLRRFTLGERIESGMLAVLENLIEAAYSRAKTEPLRRANLKLNVVVHLWRLSFRLRVISPKSYEHGVRLLHELGKQIGGWSRQQAEKHRNHQ</sequence>
<protein>
    <submittedName>
        <fullName evidence="2">23S rRNA-intervening sequence protein</fullName>
    </submittedName>
</protein>
<feature type="domain" description="bAvd-like" evidence="1">
    <location>
        <begin position="57"/>
        <end position="153"/>
    </location>
</feature>
<dbReference type="NCBIfam" id="NF033474">
    <property type="entry name" value="DivGenRetAVD"/>
    <property type="match status" value="1"/>
</dbReference>
<evidence type="ECO:0000259" key="1">
    <source>
        <dbReference type="Pfam" id="PF22296"/>
    </source>
</evidence>
<organism evidence="2">
    <name type="scientific">Candidatus Kentrum sp. LPFa</name>
    <dbReference type="NCBI Taxonomy" id="2126335"/>
    <lineage>
        <taxon>Bacteria</taxon>
        <taxon>Pseudomonadati</taxon>
        <taxon>Pseudomonadota</taxon>
        <taxon>Gammaproteobacteria</taxon>
        <taxon>Candidatus Kentrum</taxon>
    </lineage>
</organism>
<dbReference type="EMBL" id="CAADFP010000111">
    <property type="protein sequence ID" value="VFK30458.1"/>
    <property type="molecule type" value="Genomic_DNA"/>
</dbReference>
<dbReference type="AlphaFoldDB" id="A0A450W1Y7"/>
<reference evidence="2" key="1">
    <citation type="submission" date="2019-02" db="EMBL/GenBank/DDBJ databases">
        <authorList>
            <person name="Gruber-Vodicka R. H."/>
            <person name="Seah K. B. B."/>
        </authorList>
    </citation>
    <scope>NUCLEOTIDE SEQUENCE</scope>
    <source>
        <strain evidence="2">BECK_S312</strain>
        <strain evidence="3">BECK_S426</strain>
    </source>
</reference>
<proteinExistence type="predicted"/>
<dbReference type="Gene3D" id="1.20.1440.60">
    <property type="entry name" value="23S rRNA-intervening sequence"/>
    <property type="match status" value="1"/>
</dbReference>
<dbReference type="InterPro" id="IPR036583">
    <property type="entry name" value="23S_rRNA_IVS_sf"/>
</dbReference>
<evidence type="ECO:0000313" key="3">
    <source>
        <dbReference type="EMBL" id="VFK30458.1"/>
    </source>
</evidence>
<name>A0A450W1Y7_9GAMM</name>
<dbReference type="InterPro" id="IPR055360">
    <property type="entry name" value="bAvd"/>
</dbReference>
<dbReference type="SUPFAM" id="SSF158446">
    <property type="entry name" value="IVS-encoded protein-like"/>
    <property type="match status" value="1"/>
</dbReference>